<dbReference type="Pfam" id="PF13505">
    <property type="entry name" value="OMP_b-brl"/>
    <property type="match status" value="1"/>
</dbReference>
<evidence type="ECO:0000256" key="1">
    <source>
        <dbReference type="ARBA" id="ARBA00022729"/>
    </source>
</evidence>
<reference evidence="3 4" key="1">
    <citation type="submission" date="2020-03" db="EMBL/GenBank/DDBJ databases">
        <title>Metabolic flexibility allows generalist bacteria to become dominant in a frequently disturbed ecosystem.</title>
        <authorList>
            <person name="Chen Y.-J."/>
            <person name="Leung P.M."/>
            <person name="Bay S.K."/>
            <person name="Hugenholtz P."/>
            <person name="Kessler A.J."/>
            <person name="Shelley G."/>
            <person name="Waite D.W."/>
            <person name="Cook P.L."/>
            <person name="Greening C."/>
        </authorList>
    </citation>
    <scope>NUCLEOTIDE SEQUENCE [LARGE SCALE GENOMIC DNA]</scope>
    <source>
        <strain evidence="3">SS_bin_28</strain>
    </source>
</reference>
<name>A0A7Y2E607_UNCEI</name>
<keyword evidence="1" id="KW-0732">Signal</keyword>
<sequence>MRSRFVTDLVIAATVIVLTTLALSVAIDGLINSAHAQTMSPLGSNVGLHVGYSQDSGAEDGNGLVGGHLELMPTTWLGLRGSVDFRNVRSVDVLLNGSNESQFDVRSVPVAVEGRFYLPSGKIAPFAAVGAGWYFLKYDYSESLELLGFEDEWTDTFGWHAGLGTAVALSPAVSAFGEVRAVFMNTDRALNDELGEDLEDLDYDSTYFSGGLNFKF</sequence>
<dbReference type="SUPFAM" id="SSF56925">
    <property type="entry name" value="OMPA-like"/>
    <property type="match status" value="1"/>
</dbReference>
<evidence type="ECO:0000259" key="2">
    <source>
        <dbReference type="Pfam" id="PF13505"/>
    </source>
</evidence>
<feature type="domain" description="Outer membrane protein beta-barrel" evidence="2">
    <location>
        <begin position="32"/>
        <end position="216"/>
    </location>
</feature>
<dbReference type="EMBL" id="JABDJR010000145">
    <property type="protein sequence ID" value="NNF05868.1"/>
    <property type="molecule type" value="Genomic_DNA"/>
</dbReference>
<dbReference type="AlphaFoldDB" id="A0A7Y2E607"/>
<dbReference type="InterPro" id="IPR011250">
    <property type="entry name" value="OMP/PagP_B-barrel"/>
</dbReference>
<dbReference type="Gene3D" id="2.40.160.20">
    <property type="match status" value="1"/>
</dbReference>
<proteinExistence type="predicted"/>
<comment type="caution">
    <text evidence="3">The sequence shown here is derived from an EMBL/GenBank/DDBJ whole genome shotgun (WGS) entry which is preliminary data.</text>
</comment>
<evidence type="ECO:0000313" key="4">
    <source>
        <dbReference type="Proteomes" id="UP000547674"/>
    </source>
</evidence>
<protein>
    <submittedName>
        <fullName evidence="3">Outer membrane beta-barrel protein</fullName>
    </submittedName>
</protein>
<gene>
    <name evidence="3" type="ORF">HKN21_03845</name>
</gene>
<dbReference type="InterPro" id="IPR027385">
    <property type="entry name" value="Beta-barrel_OMP"/>
</dbReference>
<dbReference type="Proteomes" id="UP000547674">
    <property type="component" value="Unassembled WGS sequence"/>
</dbReference>
<accession>A0A7Y2E607</accession>
<evidence type="ECO:0000313" key="3">
    <source>
        <dbReference type="EMBL" id="NNF05868.1"/>
    </source>
</evidence>
<organism evidence="3 4">
    <name type="scientific">Eiseniibacteriota bacterium</name>
    <dbReference type="NCBI Taxonomy" id="2212470"/>
    <lineage>
        <taxon>Bacteria</taxon>
        <taxon>Candidatus Eiseniibacteriota</taxon>
    </lineage>
</organism>